<dbReference type="GO" id="GO:0005829">
    <property type="term" value="C:cytosol"/>
    <property type="evidence" value="ECO:0007669"/>
    <property type="project" value="TreeGrafter"/>
</dbReference>
<dbReference type="OrthoDB" id="9797795at2"/>
<dbReference type="GO" id="GO:0008713">
    <property type="term" value="F:ADP-heptose-lipopolysaccharide heptosyltransferase activity"/>
    <property type="evidence" value="ECO:0007669"/>
    <property type="project" value="TreeGrafter"/>
</dbReference>
<keyword evidence="1" id="KW-0328">Glycosyltransferase</keyword>
<dbReference type="PANTHER" id="PTHR30160">
    <property type="entry name" value="TETRAACYLDISACCHARIDE 4'-KINASE-RELATED"/>
    <property type="match status" value="1"/>
</dbReference>
<dbReference type="PANTHER" id="PTHR30160:SF1">
    <property type="entry name" value="LIPOPOLYSACCHARIDE 1,2-N-ACETYLGLUCOSAMINETRANSFERASE-RELATED"/>
    <property type="match status" value="1"/>
</dbReference>
<evidence type="ECO:0000256" key="1">
    <source>
        <dbReference type="ARBA" id="ARBA00022676"/>
    </source>
</evidence>
<dbReference type="EMBL" id="VAUV01000005">
    <property type="protein sequence ID" value="TLD71425.1"/>
    <property type="molecule type" value="Genomic_DNA"/>
</dbReference>
<dbReference type="Pfam" id="PF01075">
    <property type="entry name" value="Glyco_transf_9"/>
    <property type="match status" value="1"/>
</dbReference>
<evidence type="ECO:0000313" key="4">
    <source>
        <dbReference type="Proteomes" id="UP000306196"/>
    </source>
</evidence>
<name>A0A5R8KHG4_9BACT</name>
<evidence type="ECO:0000313" key="3">
    <source>
        <dbReference type="EMBL" id="TLD71425.1"/>
    </source>
</evidence>
<proteinExistence type="predicted"/>
<dbReference type="RefSeq" id="WP_138085638.1">
    <property type="nucleotide sequence ID" value="NZ_VAUV01000005.1"/>
</dbReference>
<dbReference type="Proteomes" id="UP000306196">
    <property type="component" value="Unassembled WGS sequence"/>
</dbReference>
<keyword evidence="2 3" id="KW-0808">Transferase</keyword>
<dbReference type="AlphaFoldDB" id="A0A5R8KHG4"/>
<dbReference type="GO" id="GO:0009244">
    <property type="term" value="P:lipopolysaccharide core region biosynthetic process"/>
    <property type="evidence" value="ECO:0007669"/>
    <property type="project" value="TreeGrafter"/>
</dbReference>
<dbReference type="Gene3D" id="3.40.50.2000">
    <property type="entry name" value="Glycogen Phosphorylase B"/>
    <property type="match status" value="2"/>
</dbReference>
<dbReference type="InterPro" id="IPR051199">
    <property type="entry name" value="LPS_LOS_Heptosyltrfase"/>
</dbReference>
<comment type="caution">
    <text evidence="3">The sequence shown here is derived from an EMBL/GenBank/DDBJ whole genome shotgun (WGS) entry which is preliminary data.</text>
</comment>
<protein>
    <submittedName>
        <fullName evidence="3">Glycosyltransferase family 9 protein</fullName>
    </submittedName>
</protein>
<gene>
    <name evidence="3" type="ORF">FEM03_07820</name>
</gene>
<dbReference type="InterPro" id="IPR002201">
    <property type="entry name" value="Glyco_trans_9"/>
</dbReference>
<organism evidence="3 4">
    <name type="scientific">Phragmitibacter flavus</name>
    <dbReference type="NCBI Taxonomy" id="2576071"/>
    <lineage>
        <taxon>Bacteria</taxon>
        <taxon>Pseudomonadati</taxon>
        <taxon>Verrucomicrobiota</taxon>
        <taxon>Verrucomicrobiia</taxon>
        <taxon>Verrucomicrobiales</taxon>
        <taxon>Verrucomicrobiaceae</taxon>
        <taxon>Phragmitibacter</taxon>
    </lineage>
</organism>
<accession>A0A5R8KHG4</accession>
<sequence>MTSENPPDLSRYASLFIVKPSSLGDIVHTLPAVNLLKQAHPHLKIRWISNPEWMPLLEGNPDLTEVVPFPRKEFRGIGGAAKFFLWSRTLNAAARDLPELTLDFQGLLRSALISKARGSDTIIGLSDAREGASLLHDHVVTVNPGAHAVDRNLEIPRYLGIEPSADQELRFHLPAGTKPAHADLPDEYLLIHPTSRGEGKSLSHDILQTLCDCLAPRPVIIVGREEQPPELRGKHILSLINQTTLPELLWLIHHAKACLSVDSGPMHLAAAAGIPTLGIHTWSDPRKVGPYQSTAEVWKAGRIAHRQDFQDAEAAMHKQVESNDARRMGDFLLKRWELHPADSVTAATRSL</sequence>
<keyword evidence="4" id="KW-1185">Reference proteome</keyword>
<dbReference type="SUPFAM" id="SSF53756">
    <property type="entry name" value="UDP-Glycosyltransferase/glycogen phosphorylase"/>
    <property type="match status" value="1"/>
</dbReference>
<evidence type="ECO:0000256" key="2">
    <source>
        <dbReference type="ARBA" id="ARBA00022679"/>
    </source>
</evidence>
<dbReference type="CDD" id="cd03789">
    <property type="entry name" value="GT9_LPS_heptosyltransferase"/>
    <property type="match status" value="1"/>
</dbReference>
<reference evidence="3 4" key="1">
    <citation type="submission" date="2019-05" db="EMBL/GenBank/DDBJ databases">
        <title>Verrucobacter flavum gen. nov., sp. nov. a new member of the family Verrucomicrobiaceae.</title>
        <authorList>
            <person name="Szuroczki S."/>
            <person name="Abbaszade G."/>
            <person name="Szabo A."/>
            <person name="Felfoldi T."/>
            <person name="Schumann P."/>
            <person name="Boka K."/>
            <person name="Keki Z."/>
            <person name="Toumi M."/>
            <person name="Toth E."/>
        </authorList>
    </citation>
    <scope>NUCLEOTIDE SEQUENCE [LARGE SCALE GENOMIC DNA]</scope>
    <source>
        <strain evidence="3 4">MG-N-17</strain>
    </source>
</reference>